<feature type="compositionally biased region" description="Low complexity" evidence="1">
    <location>
        <begin position="51"/>
        <end position="68"/>
    </location>
</feature>
<dbReference type="EMBL" id="HG676634">
    <property type="protein sequence ID" value="CDJ44182.1"/>
    <property type="molecule type" value="Genomic_DNA"/>
</dbReference>
<reference evidence="2" key="2">
    <citation type="submission" date="2013-10" db="EMBL/GenBank/DDBJ databases">
        <authorList>
            <person name="Aslett M."/>
        </authorList>
    </citation>
    <scope>NUCLEOTIDE SEQUENCE [LARGE SCALE GENOMIC DNA]</scope>
    <source>
        <strain evidence="2">Houghton</strain>
    </source>
</reference>
<evidence type="ECO:0000313" key="3">
    <source>
        <dbReference type="Proteomes" id="UP000030747"/>
    </source>
</evidence>
<sequence>MWLPSSPRGPGGPWAPKEGPPGSQNDFVTPVGAPEEAPLRAPEGTGGPLGGPHLQPLPLERGAPLLLLGTQEKQKGRSPLLGSKETGPQTPEQEVKGRGPPRGAPTGAPTEGPPGAPTGAPTGTPKKTQDGVAAVLAAVRRARVKQTLRNKGPKVQG</sequence>
<evidence type="ECO:0000313" key="2">
    <source>
        <dbReference type="EMBL" id="CDJ44182.1"/>
    </source>
</evidence>
<reference evidence="2" key="1">
    <citation type="submission" date="2013-10" db="EMBL/GenBank/DDBJ databases">
        <title>Genomic analysis of the causative agents of coccidiosis in chickens.</title>
        <authorList>
            <person name="Reid A.J."/>
            <person name="Blake D."/>
            <person name="Billington K."/>
            <person name="Browne H."/>
            <person name="Dunn M."/>
            <person name="Hung S."/>
            <person name="Kawahara F."/>
            <person name="Miranda-Saavedra D."/>
            <person name="Mourier T."/>
            <person name="Nagra H."/>
            <person name="Otto T.D."/>
            <person name="Rawlings N."/>
            <person name="Sanchez A."/>
            <person name="Sanders M."/>
            <person name="Subramaniam C."/>
            <person name="Tay Y."/>
            <person name="Dear P."/>
            <person name="Doerig C."/>
            <person name="Gruber A."/>
            <person name="Parkinson J."/>
            <person name="Shirley M."/>
            <person name="Wan K.L."/>
            <person name="Berriman M."/>
            <person name="Tomley F."/>
            <person name="Pain A."/>
        </authorList>
    </citation>
    <scope>NUCLEOTIDE SEQUENCE [LARGE SCALE GENOMIC DNA]</scope>
    <source>
        <strain evidence="2">Houghton</strain>
    </source>
</reference>
<dbReference type="RefSeq" id="XP_013234931.1">
    <property type="nucleotide sequence ID" value="XM_013379477.1"/>
</dbReference>
<evidence type="ECO:0000256" key="1">
    <source>
        <dbReference type="SAM" id="MobiDB-lite"/>
    </source>
</evidence>
<gene>
    <name evidence="2" type="ORF">ETH_00036805</name>
</gene>
<name>U6L191_EIMTE</name>
<protein>
    <submittedName>
        <fullName evidence="2">Uncharacterized protein</fullName>
    </submittedName>
</protein>
<dbReference type="VEuPathDB" id="ToxoDB:ETH2_1468400"/>
<accession>U6L191</accession>
<keyword evidence="3" id="KW-1185">Reference proteome</keyword>
<proteinExistence type="predicted"/>
<organism evidence="2 3">
    <name type="scientific">Eimeria tenella</name>
    <name type="common">Coccidian parasite</name>
    <dbReference type="NCBI Taxonomy" id="5802"/>
    <lineage>
        <taxon>Eukaryota</taxon>
        <taxon>Sar</taxon>
        <taxon>Alveolata</taxon>
        <taxon>Apicomplexa</taxon>
        <taxon>Conoidasida</taxon>
        <taxon>Coccidia</taxon>
        <taxon>Eucoccidiorida</taxon>
        <taxon>Eimeriorina</taxon>
        <taxon>Eimeriidae</taxon>
        <taxon>Eimeria</taxon>
    </lineage>
</organism>
<dbReference type="VEuPathDB" id="ToxoDB:ETH_00036805"/>
<dbReference type="AlphaFoldDB" id="U6L191"/>
<feature type="region of interest" description="Disordered" evidence="1">
    <location>
        <begin position="1"/>
        <end position="132"/>
    </location>
</feature>
<dbReference type="GeneID" id="25256402"/>
<dbReference type="Proteomes" id="UP000030747">
    <property type="component" value="Unassembled WGS sequence"/>
</dbReference>